<dbReference type="AlphaFoldDB" id="A0A1F5T2Z2"/>
<name>A0A1F5T2Z2_9BACT</name>
<evidence type="ECO:0000313" key="3">
    <source>
        <dbReference type="Proteomes" id="UP000179001"/>
    </source>
</evidence>
<feature type="transmembrane region" description="Helical" evidence="1">
    <location>
        <begin position="7"/>
        <end position="25"/>
    </location>
</feature>
<feature type="transmembrane region" description="Helical" evidence="1">
    <location>
        <begin position="236"/>
        <end position="264"/>
    </location>
</feature>
<evidence type="ECO:0000256" key="1">
    <source>
        <dbReference type="SAM" id="Phobius"/>
    </source>
</evidence>
<reference evidence="2 3" key="1">
    <citation type="journal article" date="2016" name="Nat. Commun.">
        <title>Thousands of microbial genomes shed light on interconnected biogeochemical processes in an aquifer system.</title>
        <authorList>
            <person name="Anantharaman K."/>
            <person name="Brown C.T."/>
            <person name="Hug L.A."/>
            <person name="Sharon I."/>
            <person name="Castelle C.J."/>
            <person name="Probst A.J."/>
            <person name="Thomas B.C."/>
            <person name="Singh A."/>
            <person name="Wilkins M.J."/>
            <person name="Karaoz U."/>
            <person name="Brodie E.L."/>
            <person name="Williams K.H."/>
            <person name="Hubbard S.S."/>
            <person name="Banfield J.F."/>
        </authorList>
    </citation>
    <scope>NUCLEOTIDE SEQUENCE [LARGE SCALE GENOMIC DNA]</scope>
</reference>
<feature type="transmembrane region" description="Helical" evidence="1">
    <location>
        <begin position="174"/>
        <end position="199"/>
    </location>
</feature>
<keyword evidence="1" id="KW-0472">Membrane</keyword>
<keyword evidence="1" id="KW-0812">Transmembrane</keyword>
<feature type="transmembrane region" description="Helical" evidence="1">
    <location>
        <begin position="205"/>
        <end position="224"/>
    </location>
</feature>
<feature type="transmembrane region" description="Helical" evidence="1">
    <location>
        <begin position="73"/>
        <end position="95"/>
    </location>
</feature>
<proteinExistence type="predicted"/>
<feature type="transmembrane region" description="Helical" evidence="1">
    <location>
        <begin position="107"/>
        <end position="131"/>
    </location>
</feature>
<dbReference type="EMBL" id="MFGJ01000001">
    <property type="protein sequence ID" value="OGF33335.1"/>
    <property type="molecule type" value="Genomic_DNA"/>
</dbReference>
<keyword evidence="1" id="KW-1133">Transmembrane helix</keyword>
<accession>A0A1F5T2Z2</accession>
<evidence type="ECO:0000313" key="2">
    <source>
        <dbReference type="EMBL" id="OGF33335.1"/>
    </source>
</evidence>
<dbReference type="Proteomes" id="UP000179001">
    <property type="component" value="Unassembled WGS sequence"/>
</dbReference>
<feature type="transmembrane region" description="Helical" evidence="1">
    <location>
        <begin position="31"/>
        <end position="52"/>
    </location>
</feature>
<gene>
    <name evidence="2" type="ORF">A2478_01380</name>
</gene>
<organism evidence="2 3">
    <name type="scientific">Candidatus Falkowbacteria bacterium RIFOXYC2_FULL_36_12</name>
    <dbReference type="NCBI Taxonomy" id="1798002"/>
    <lineage>
        <taxon>Bacteria</taxon>
        <taxon>Candidatus Falkowiibacteriota</taxon>
    </lineage>
</organism>
<comment type="caution">
    <text evidence="2">The sequence shown here is derived from an EMBL/GenBank/DDBJ whole genome shotgun (WGS) entry which is preliminary data.</text>
</comment>
<sequence length="287" mass="32817">MNTGWKIAISVFFGALIGSLVSINYSWWIGMIVGGIVGYLSVEPMAIPKAIAKVFKSMYSESNRNKFKFTGKIFVCLYLSMCFVIVTPVFPIHAFGIWLGKITLLSLYFYEFTFLIAALFSSIVISITFYGETYWKYENYMLSSYEISQIPPGITLVYSMQSPKKYFKSFLRSYFNIVTIISKGFVIFFIIMLPMFIFWKMPVYIFWKIPIGIGKFTWAVVKIIHCHNRVIAGIDAVIFACLGYGLSYLTPMAPLIGAVIGFALSKLHWELVSVRWLKVCPQKIKND</sequence>
<protein>
    <submittedName>
        <fullName evidence="2">Uncharacterized protein</fullName>
    </submittedName>
</protein>